<keyword evidence="3 8" id="KW-0812">Transmembrane</keyword>
<dbReference type="Proteomes" id="UP000184386">
    <property type="component" value="Unassembled WGS sequence"/>
</dbReference>
<evidence type="ECO:0000256" key="6">
    <source>
        <dbReference type="ARBA" id="ARBA00022989"/>
    </source>
</evidence>
<reference evidence="11 12" key="1">
    <citation type="submission" date="2016-11" db="EMBL/GenBank/DDBJ databases">
        <authorList>
            <person name="Jaros S."/>
            <person name="Januszkiewicz K."/>
            <person name="Wedrychowicz H."/>
        </authorList>
    </citation>
    <scope>NUCLEOTIDE SEQUENCE [LARGE SCALE GENOMIC DNA]</scope>
    <source>
        <strain evidence="11 12">DSM 15929</strain>
    </source>
</reference>
<keyword evidence="7 8" id="KW-0472">Membrane</keyword>
<dbReference type="GO" id="GO:0140359">
    <property type="term" value="F:ABC-type transporter activity"/>
    <property type="evidence" value="ECO:0007669"/>
    <property type="project" value="InterPro"/>
</dbReference>
<feature type="transmembrane region" description="Helical" evidence="8">
    <location>
        <begin position="160"/>
        <end position="178"/>
    </location>
</feature>
<feature type="transmembrane region" description="Helical" evidence="8">
    <location>
        <begin position="21"/>
        <end position="44"/>
    </location>
</feature>
<evidence type="ECO:0000256" key="1">
    <source>
        <dbReference type="ARBA" id="ARBA00004651"/>
    </source>
</evidence>
<dbReference type="PANTHER" id="PTHR24221">
    <property type="entry name" value="ATP-BINDING CASSETTE SUB-FAMILY B"/>
    <property type="match status" value="1"/>
</dbReference>
<dbReference type="InterPro" id="IPR036640">
    <property type="entry name" value="ABC1_TM_sf"/>
</dbReference>
<proteinExistence type="predicted"/>
<dbReference type="Pfam" id="PF00664">
    <property type="entry name" value="ABC_membrane"/>
    <property type="match status" value="1"/>
</dbReference>
<keyword evidence="12" id="KW-1185">Reference proteome</keyword>
<evidence type="ECO:0000313" key="11">
    <source>
        <dbReference type="EMBL" id="SHK89797.1"/>
    </source>
</evidence>
<dbReference type="OrthoDB" id="9762778at2"/>
<evidence type="ECO:0000259" key="10">
    <source>
        <dbReference type="PROSITE" id="PS50929"/>
    </source>
</evidence>
<dbReference type="GO" id="GO:0005524">
    <property type="term" value="F:ATP binding"/>
    <property type="evidence" value="ECO:0007669"/>
    <property type="project" value="UniProtKB-KW"/>
</dbReference>
<keyword evidence="4" id="KW-0547">Nucleotide-binding</keyword>
<dbReference type="InterPro" id="IPR039421">
    <property type="entry name" value="Type_1_exporter"/>
</dbReference>
<dbReference type="EMBL" id="FRAC01000019">
    <property type="protein sequence ID" value="SHK89797.1"/>
    <property type="molecule type" value="Genomic_DNA"/>
</dbReference>
<dbReference type="InterPro" id="IPR003439">
    <property type="entry name" value="ABC_transporter-like_ATP-bd"/>
</dbReference>
<name>A0A1M6W7X6_9FIRM</name>
<dbReference type="SUPFAM" id="SSF52540">
    <property type="entry name" value="P-loop containing nucleoside triphosphate hydrolases"/>
    <property type="match status" value="1"/>
</dbReference>
<keyword evidence="6 8" id="KW-1133">Transmembrane helix</keyword>
<feature type="domain" description="ABC transporter" evidence="9">
    <location>
        <begin position="334"/>
        <end position="567"/>
    </location>
</feature>
<evidence type="ECO:0000313" key="12">
    <source>
        <dbReference type="Proteomes" id="UP000184386"/>
    </source>
</evidence>
<evidence type="ECO:0000256" key="5">
    <source>
        <dbReference type="ARBA" id="ARBA00022840"/>
    </source>
</evidence>
<feature type="transmembrane region" description="Helical" evidence="8">
    <location>
        <begin position="56"/>
        <end position="74"/>
    </location>
</feature>
<evidence type="ECO:0000256" key="2">
    <source>
        <dbReference type="ARBA" id="ARBA00022448"/>
    </source>
</evidence>
<feature type="transmembrane region" description="Helical" evidence="8">
    <location>
        <begin position="250"/>
        <end position="268"/>
    </location>
</feature>
<protein>
    <submittedName>
        <fullName evidence="11">ATP-binding cassette, subfamily B</fullName>
    </submittedName>
</protein>
<comment type="subcellular location">
    <subcellularLocation>
        <location evidence="1">Cell membrane</location>
        <topology evidence="1">Multi-pass membrane protein</topology>
    </subcellularLocation>
</comment>
<dbReference type="GO" id="GO:0016887">
    <property type="term" value="F:ATP hydrolysis activity"/>
    <property type="evidence" value="ECO:0007669"/>
    <property type="project" value="InterPro"/>
</dbReference>
<evidence type="ECO:0000259" key="9">
    <source>
        <dbReference type="PROSITE" id="PS50893"/>
    </source>
</evidence>
<dbReference type="InterPro" id="IPR017871">
    <property type="entry name" value="ABC_transporter-like_CS"/>
</dbReference>
<dbReference type="GO" id="GO:0034040">
    <property type="term" value="F:ATPase-coupled lipid transmembrane transporter activity"/>
    <property type="evidence" value="ECO:0007669"/>
    <property type="project" value="TreeGrafter"/>
</dbReference>
<dbReference type="InterPro" id="IPR027417">
    <property type="entry name" value="P-loop_NTPase"/>
</dbReference>
<dbReference type="RefSeq" id="WP_073278245.1">
    <property type="nucleotide sequence ID" value="NZ_FRAC01000019.1"/>
</dbReference>
<dbReference type="PROSITE" id="PS50893">
    <property type="entry name" value="ABC_TRANSPORTER_2"/>
    <property type="match status" value="1"/>
</dbReference>
<evidence type="ECO:0000256" key="3">
    <source>
        <dbReference type="ARBA" id="ARBA00022692"/>
    </source>
</evidence>
<accession>A0A1M6W7X6</accession>
<dbReference type="STRING" id="1121322.SAMN02745136_03616"/>
<dbReference type="Pfam" id="PF00005">
    <property type="entry name" value="ABC_tran"/>
    <property type="match status" value="1"/>
</dbReference>
<organism evidence="11 12">
    <name type="scientific">Anaerocolumna jejuensis DSM 15929</name>
    <dbReference type="NCBI Taxonomy" id="1121322"/>
    <lineage>
        <taxon>Bacteria</taxon>
        <taxon>Bacillati</taxon>
        <taxon>Bacillota</taxon>
        <taxon>Clostridia</taxon>
        <taxon>Lachnospirales</taxon>
        <taxon>Lachnospiraceae</taxon>
        <taxon>Anaerocolumna</taxon>
    </lineage>
</organism>
<dbReference type="AlphaFoldDB" id="A0A1M6W7X6"/>
<dbReference type="PROSITE" id="PS00211">
    <property type="entry name" value="ABC_TRANSPORTER_1"/>
    <property type="match status" value="1"/>
</dbReference>
<keyword evidence="5 11" id="KW-0067">ATP-binding</keyword>
<dbReference type="PANTHER" id="PTHR24221:SF397">
    <property type="entry name" value="ABC TRANSPORTER, ATP-BINDING TRANSMEMBRANE PROTEIN"/>
    <property type="match status" value="1"/>
</dbReference>
<evidence type="ECO:0000256" key="4">
    <source>
        <dbReference type="ARBA" id="ARBA00022741"/>
    </source>
</evidence>
<dbReference type="Gene3D" id="1.20.1560.10">
    <property type="entry name" value="ABC transporter type 1, transmembrane domain"/>
    <property type="match status" value="1"/>
</dbReference>
<dbReference type="Gene3D" id="3.40.50.300">
    <property type="entry name" value="P-loop containing nucleotide triphosphate hydrolases"/>
    <property type="match status" value="1"/>
</dbReference>
<dbReference type="GO" id="GO:0005886">
    <property type="term" value="C:plasma membrane"/>
    <property type="evidence" value="ECO:0007669"/>
    <property type="project" value="UniProtKB-SubCell"/>
</dbReference>
<dbReference type="InterPro" id="IPR003593">
    <property type="entry name" value="AAA+_ATPase"/>
</dbReference>
<gene>
    <name evidence="11" type="ORF">SAMN02745136_03616</name>
</gene>
<evidence type="ECO:0000256" key="7">
    <source>
        <dbReference type="ARBA" id="ARBA00023136"/>
    </source>
</evidence>
<sequence length="579" mass="65096">MIKIFREIWRFAGAEQKNIRNSIIVNFINAIFHMLQIGAIFLTIQAIVEGGLQARTIWYILLLMLISIAGKIGANYFSQLQQTHAGYFMAADKRIYIGNKMKLIPMGFFNQSSLGNITGICTTVLGDVEMTAPMVMVLTLGGFITTVVFTVYMLVFDWRMGLITVIGVFLFCLVTSSMEKKSRNTAPKRQKAQAELVENMLETIQGMGVVKSFNLTKLDNKKVDRAIENSRATNLAMEKLITPYTIMQEVTLRIFSVGMMAAALLFYFQGTMDLTYSLMFIVVSFIIFEQIESAGHGVAILRVCGSSIEQANQMNDTPVMDENGRNKEPKSHEIAFEHVDFSYEKRQILKDVTLQIKDRTMTAIIGPSGSGKTTICNLIARFWDADSGKITIGGTDIREYTLESLMNQMSMVFQNVYLFHDTIENNIRFGNPKATRQEVIEAAKKASCHEFIMSLPKAYDTVIGEKGFSLSGGEKQRISIARAILKNAPIIIFDEATANVDPENEAHLQKAFEELTKDKTIIMIAHRLKTVRHADQILVVEDGRIVQQGNHEELILQEGIYKRFVSERKEAASWNVSKG</sequence>
<feature type="transmembrane region" description="Helical" evidence="8">
    <location>
        <begin position="135"/>
        <end position="154"/>
    </location>
</feature>
<dbReference type="FunFam" id="3.40.50.300:FF:000287">
    <property type="entry name" value="Multidrug ABC transporter ATP-binding protein"/>
    <property type="match status" value="1"/>
</dbReference>
<dbReference type="SMART" id="SM00382">
    <property type="entry name" value="AAA"/>
    <property type="match status" value="1"/>
</dbReference>
<keyword evidence="2" id="KW-0813">Transport</keyword>
<feature type="domain" description="ABC transmembrane type-1" evidence="10">
    <location>
        <begin position="22"/>
        <end position="301"/>
    </location>
</feature>
<dbReference type="SUPFAM" id="SSF90123">
    <property type="entry name" value="ABC transporter transmembrane region"/>
    <property type="match status" value="1"/>
</dbReference>
<dbReference type="InterPro" id="IPR011527">
    <property type="entry name" value="ABC1_TM_dom"/>
</dbReference>
<dbReference type="PROSITE" id="PS50929">
    <property type="entry name" value="ABC_TM1F"/>
    <property type="match status" value="1"/>
</dbReference>
<evidence type="ECO:0000256" key="8">
    <source>
        <dbReference type="SAM" id="Phobius"/>
    </source>
</evidence>